<dbReference type="AlphaFoldDB" id="A0A8S3RTA2"/>
<feature type="compositionally biased region" description="Basic and acidic residues" evidence="2">
    <location>
        <begin position="197"/>
        <end position="215"/>
    </location>
</feature>
<evidence type="ECO:0000256" key="2">
    <source>
        <dbReference type="SAM" id="MobiDB-lite"/>
    </source>
</evidence>
<sequence>MISNLSDNFNSVASRLESRMSEIEGNVEKRLTVKFDKVIHDKVKSEVGKLKDQISREVNELKEKVVSLGKSKLRHLADGLKLADINVAKLVRKTSRSDDRPGIVVITFATMEHKKGVLKAKRVLKNSTKYSRVYIENDLPLQQRINNNNNRTLLKALGRDNDFMIKSGRVVRKQSHDTSVHNLPQVNGQRANNYPRSRTDRNRHNDRDQHRDYSDGRQSYEGLAETHLIGQSVVDIEGYMWFGHNRKHIHVCARTGSGGVAVLVRNDVLVNYNVDKLNQLRLDLEHSENNQLEIDNKYDELVNVIHDEMNSKLDKRKVYCADGISNKRRKTKKPWWNDNFTELWNEVCAAERIWRKNPNRNERKSAKLLTKTANKRKDNTGQEELCAVQNGNPREFWKKIGQWKCYMMTVQFVLILM</sequence>
<gene>
    <name evidence="3" type="ORF">MEDL_25479</name>
</gene>
<keyword evidence="4" id="KW-1185">Reference proteome</keyword>
<proteinExistence type="predicted"/>
<name>A0A8S3RTA2_MYTED</name>
<evidence type="ECO:0000313" key="3">
    <source>
        <dbReference type="EMBL" id="CAG2211410.1"/>
    </source>
</evidence>
<evidence type="ECO:0000313" key="4">
    <source>
        <dbReference type="Proteomes" id="UP000683360"/>
    </source>
</evidence>
<accession>A0A8S3RTA2</accession>
<protein>
    <submittedName>
        <fullName evidence="3">Uncharacterized protein</fullName>
    </submittedName>
</protein>
<feature type="region of interest" description="Disordered" evidence="2">
    <location>
        <begin position="171"/>
        <end position="216"/>
    </location>
</feature>
<dbReference type="Proteomes" id="UP000683360">
    <property type="component" value="Unassembled WGS sequence"/>
</dbReference>
<reference evidence="3" key="1">
    <citation type="submission" date="2021-03" db="EMBL/GenBank/DDBJ databases">
        <authorList>
            <person name="Bekaert M."/>
        </authorList>
    </citation>
    <scope>NUCLEOTIDE SEQUENCE</scope>
</reference>
<dbReference type="EMBL" id="CAJPWZ010001262">
    <property type="protein sequence ID" value="CAG2211410.1"/>
    <property type="molecule type" value="Genomic_DNA"/>
</dbReference>
<comment type="caution">
    <text evidence="3">The sequence shown here is derived from an EMBL/GenBank/DDBJ whole genome shotgun (WGS) entry which is preliminary data.</text>
</comment>
<feature type="coiled-coil region" evidence="1">
    <location>
        <begin position="44"/>
        <end position="71"/>
    </location>
</feature>
<evidence type="ECO:0000256" key="1">
    <source>
        <dbReference type="SAM" id="Coils"/>
    </source>
</evidence>
<feature type="compositionally biased region" description="Polar residues" evidence="2">
    <location>
        <begin position="180"/>
        <end position="195"/>
    </location>
</feature>
<keyword evidence="1" id="KW-0175">Coiled coil</keyword>
<dbReference type="OrthoDB" id="6629108at2759"/>
<organism evidence="3 4">
    <name type="scientific">Mytilus edulis</name>
    <name type="common">Blue mussel</name>
    <dbReference type="NCBI Taxonomy" id="6550"/>
    <lineage>
        <taxon>Eukaryota</taxon>
        <taxon>Metazoa</taxon>
        <taxon>Spiralia</taxon>
        <taxon>Lophotrochozoa</taxon>
        <taxon>Mollusca</taxon>
        <taxon>Bivalvia</taxon>
        <taxon>Autobranchia</taxon>
        <taxon>Pteriomorphia</taxon>
        <taxon>Mytilida</taxon>
        <taxon>Mytiloidea</taxon>
        <taxon>Mytilidae</taxon>
        <taxon>Mytilinae</taxon>
        <taxon>Mytilus</taxon>
    </lineage>
</organism>